<comment type="similarity">
    <text evidence="2 6">Belongs to the acyl-CoA dehydrogenase family.</text>
</comment>
<protein>
    <submittedName>
        <fullName evidence="10">Acyl-CoA dehydrogenase family protein</fullName>
    </submittedName>
</protein>
<dbReference type="Pfam" id="PF02770">
    <property type="entry name" value="Acyl-CoA_dh_M"/>
    <property type="match status" value="1"/>
</dbReference>
<evidence type="ECO:0000313" key="10">
    <source>
        <dbReference type="EMBL" id="GAA4608239.1"/>
    </source>
</evidence>
<dbReference type="Gene3D" id="1.20.140.10">
    <property type="entry name" value="Butyryl-CoA Dehydrogenase, subunit A, domain 3"/>
    <property type="match status" value="1"/>
</dbReference>
<comment type="caution">
    <text evidence="10">The sequence shown here is derived from an EMBL/GenBank/DDBJ whole genome shotgun (WGS) entry which is preliminary data.</text>
</comment>
<dbReference type="EMBL" id="BAABHJ010000008">
    <property type="protein sequence ID" value="GAA4608239.1"/>
    <property type="molecule type" value="Genomic_DNA"/>
</dbReference>
<feature type="domain" description="Acyl-CoA oxidase/dehydrogenase middle" evidence="8">
    <location>
        <begin position="130"/>
        <end position="217"/>
    </location>
</feature>
<dbReference type="PANTHER" id="PTHR43292:SF4">
    <property type="entry name" value="ACYL-COA DEHYDROGENASE FADE34"/>
    <property type="match status" value="1"/>
</dbReference>
<comment type="cofactor">
    <cofactor evidence="1 6">
        <name>FAD</name>
        <dbReference type="ChEBI" id="CHEBI:57692"/>
    </cofactor>
</comment>
<dbReference type="Gene3D" id="2.40.110.10">
    <property type="entry name" value="Butyryl-CoA Dehydrogenase, subunit A, domain 2"/>
    <property type="match status" value="1"/>
</dbReference>
<name>A0ABP8TJA4_9ACTN</name>
<dbReference type="InterPro" id="IPR036250">
    <property type="entry name" value="AcylCo_DH-like_C"/>
</dbReference>
<sequence>MSVEYGLSPDEESFRREVCDFLSQDAVRKVVDEVRHRPARDEPGLLEVYRWLGERRWLAVNWPEEYGGLGRGIVEKSILTEELIRHGVPDLVHIVSVDIVGLIIQMVGTEEQKNRLLPPLARGEQAASVLYSEPGVGSDLSALRARAVPDGDGWRLYGRKIYSLKSQFADFALCAARTTESEVAAHGITLFVVPLRTPGVTVRTIPSISDDAFSDVSLEGIRLTRDDVLGEVDEGYQVINQVIPVERTGLEFQAKARRLLDLIVRRLDEIGELGDPCAAERLVDLHAQARAAELFSWRVITELREGRLDNVGTAMAKWYATELFKRITHTGIDLLGLDAVLSARDDRALYDGVLEHGHREATGFTLSAGTSEIMQYLIASVGLQLLT</sequence>
<dbReference type="InterPro" id="IPR013786">
    <property type="entry name" value="AcylCoA_DH/ox_N"/>
</dbReference>
<organism evidence="10 11">
    <name type="scientific">Actinoallomurus liliacearum</name>
    <dbReference type="NCBI Taxonomy" id="1080073"/>
    <lineage>
        <taxon>Bacteria</taxon>
        <taxon>Bacillati</taxon>
        <taxon>Actinomycetota</taxon>
        <taxon>Actinomycetes</taxon>
        <taxon>Streptosporangiales</taxon>
        <taxon>Thermomonosporaceae</taxon>
        <taxon>Actinoallomurus</taxon>
    </lineage>
</organism>
<evidence type="ECO:0000256" key="5">
    <source>
        <dbReference type="ARBA" id="ARBA00023002"/>
    </source>
</evidence>
<evidence type="ECO:0000259" key="9">
    <source>
        <dbReference type="Pfam" id="PF02771"/>
    </source>
</evidence>
<dbReference type="InterPro" id="IPR037069">
    <property type="entry name" value="AcylCoA_DH/ox_N_sf"/>
</dbReference>
<keyword evidence="5 6" id="KW-0560">Oxidoreductase</keyword>
<dbReference type="Gene3D" id="1.10.540.10">
    <property type="entry name" value="Acyl-CoA dehydrogenase/oxidase, N-terminal domain"/>
    <property type="match status" value="1"/>
</dbReference>
<evidence type="ECO:0000259" key="7">
    <source>
        <dbReference type="Pfam" id="PF00441"/>
    </source>
</evidence>
<keyword evidence="3 6" id="KW-0285">Flavoprotein</keyword>
<proteinExistence type="inferred from homology"/>
<dbReference type="PANTHER" id="PTHR43292">
    <property type="entry name" value="ACYL-COA DEHYDROGENASE"/>
    <property type="match status" value="1"/>
</dbReference>
<dbReference type="InterPro" id="IPR046373">
    <property type="entry name" value="Acyl-CoA_Oxase/DH_mid-dom_sf"/>
</dbReference>
<evidence type="ECO:0000313" key="11">
    <source>
        <dbReference type="Proteomes" id="UP001500212"/>
    </source>
</evidence>
<dbReference type="Pfam" id="PF00441">
    <property type="entry name" value="Acyl-CoA_dh_1"/>
    <property type="match status" value="1"/>
</dbReference>
<reference evidence="11" key="1">
    <citation type="journal article" date="2019" name="Int. J. Syst. Evol. Microbiol.">
        <title>The Global Catalogue of Microorganisms (GCM) 10K type strain sequencing project: providing services to taxonomists for standard genome sequencing and annotation.</title>
        <authorList>
            <consortium name="The Broad Institute Genomics Platform"/>
            <consortium name="The Broad Institute Genome Sequencing Center for Infectious Disease"/>
            <person name="Wu L."/>
            <person name="Ma J."/>
        </authorList>
    </citation>
    <scope>NUCLEOTIDE SEQUENCE [LARGE SCALE GENOMIC DNA]</scope>
    <source>
        <strain evidence="11">JCM 17938</strain>
    </source>
</reference>
<evidence type="ECO:0000256" key="4">
    <source>
        <dbReference type="ARBA" id="ARBA00022827"/>
    </source>
</evidence>
<keyword evidence="11" id="KW-1185">Reference proteome</keyword>
<dbReference type="SUPFAM" id="SSF47203">
    <property type="entry name" value="Acyl-CoA dehydrogenase C-terminal domain-like"/>
    <property type="match status" value="1"/>
</dbReference>
<dbReference type="InterPro" id="IPR009100">
    <property type="entry name" value="AcylCoA_DH/oxidase_NM_dom_sf"/>
</dbReference>
<gene>
    <name evidence="10" type="ORF">GCM10023195_32120</name>
</gene>
<accession>A0ABP8TJA4</accession>
<dbReference type="InterPro" id="IPR006091">
    <property type="entry name" value="Acyl-CoA_Oxase/DH_mid-dom"/>
</dbReference>
<evidence type="ECO:0000256" key="3">
    <source>
        <dbReference type="ARBA" id="ARBA00022630"/>
    </source>
</evidence>
<dbReference type="InterPro" id="IPR009075">
    <property type="entry name" value="AcylCo_DH/oxidase_C"/>
</dbReference>
<dbReference type="SUPFAM" id="SSF56645">
    <property type="entry name" value="Acyl-CoA dehydrogenase NM domain-like"/>
    <property type="match status" value="1"/>
</dbReference>
<keyword evidence="4 6" id="KW-0274">FAD</keyword>
<dbReference type="Proteomes" id="UP001500212">
    <property type="component" value="Unassembled WGS sequence"/>
</dbReference>
<dbReference type="Pfam" id="PF02771">
    <property type="entry name" value="Acyl-CoA_dh_N"/>
    <property type="match status" value="1"/>
</dbReference>
<evidence type="ECO:0000259" key="8">
    <source>
        <dbReference type="Pfam" id="PF02770"/>
    </source>
</evidence>
<evidence type="ECO:0000256" key="2">
    <source>
        <dbReference type="ARBA" id="ARBA00009347"/>
    </source>
</evidence>
<evidence type="ECO:0000256" key="6">
    <source>
        <dbReference type="RuleBase" id="RU362125"/>
    </source>
</evidence>
<dbReference type="InterPro" id="IPR052161">
    <property type="entry name" value="Mycobact_Acyl-CoA_DH"/>
</dbReference>
<feature type="domain" description="Acyl-CoA dehydrogenase/oxidase N-terminal" evidence="9">
    <location>
        <begin position="8"/>
        <end position="124"/>
    </location>
</feature>
<evidence type="ECO:0000256" key="1">
    <source>
        <dbReference type="ARBA" id="ARBA00001974"/>
    </source>
</evidence>
<feature type="domain" description="Acyl-CoA dehydrogenase/oxidase C-terminal" evidence="7">
    <location>
        <begin position="234"/>
        <end position="380"/>
    </location>
</feature>